<organism evidence="1 2">
    <name type="scientific">Sphaerobacter thermophilus (strain ATCC 49802 / DSM 20745 / KCCM 41009 / NCIMB 13125 / S 6022)</name>
    <dbReference type="NCBI Taxonomy" id="479434"/>
    <lineage>
        <taxon>Bacteria</taxon>
        <taxon>Pseudomonadati</taxon>
        <taxon>Thermomicrobiota</taxon>
        <taxon>Thermomicrobia</taxon>
        <taxon>Sphaerobacterales</taxon>
        <taxon>Sphaerobacterineae</taxon>
        <taxon>Sphaerobacteraceae</taxon>
        <taxon>Sphaerobacter</taxon>
    </lineage>
</organism>
<keyword evidence="2" id="KW-1185">Reference proteome</keyword>
<protein>
    <submittedName>
        <fullName evidence="1">CRISPR-associated protein, Cse4 family</fullName>
    </submittedName>
</protein>
<sequence length="397" mass="43040">MFVELHIIQNFAPSNLNRDDTGAPKDCQFGGYRRARISSQALKRAIRMTFGEENLLPEESRARRTKRIAGALVERLVASGKDAVAAAAVVEAAIQGIGLSFEKPKEGDTEKKTQYLLFLGQREINALADVCLAHWDTLVDVAPNADAASERDAKKAKKANKAALPKQVQLALLDALDGRSADVALFGRMLADLPEKNIDAASQVAHAISTHRVATEFDFYTAVDDLKPDDTAGADMLGTVEFNSACFYRYSNIDVDQLIENLGGDVDLARTTVEAFLWASIHAIPTGKQNSMAAQNPPSFVMAVVRDRGLWSLANAFVNPVAPAHDGDLIERSVDALEAYWSNLVRVYGGELRGTWCVNVNPRELGPLEELHVDTFEELVDAVVTAAFAEAETGAAA</sequence>
<accession>D1CAJ1</accession>
<dbReference type="AlphaFoldDB" id="D1CAJ1"/>
<gene>
    <name evidence="1" type="ordered locus">Sthe_3435</name>
</gene>
<dbReference type="RefSeq" id="WP_012873869.1">
    <property type="nucleotide sequence ID" value="NC_013524.1"/>
</dbReference>
<evidence type="ECO:0000313" key="1">
    <source>
        <dbReference type="EMBL" id="ACZ40834.1"/>
    </source>
</evidence>
<dbReference type="Pfam" id="PF09344">
    <property type="entry name" value="Cas_CT1975"/>
    <property type="match status" value="1"/>
</dbReference>
<dbReference type="OrthoDB" id="6063at2"/>
<reference evidence="2" key="1">
    <citation type="submission" date="2009-11" db="EMBL/GenBank/DDBJ databases">
        <title>The complete chromosome 2 of Sphaerobacter thermophilus DSM 20745.</title>
        <authorList>
            <person name="Lucas S."/>
            <person name="Copeland A."/>
            <person name="Lapidus A."/>
            <person name="Glavina del Rio T."/>
            <person name="Dalin E."/>
            <person name="Tice H."/>
            <person name="Bruce D."/>
            <person name="Goodwin L."/>
            <person name="Pitluck S."/>
            <person name="Kyrpides N."/>
            <person name="Mavromatis K."/>
            <person name="Ivanova N."/>
            <person name="Mikhailova N."/>
            <person name="LaButti K.M."/>
            <person name="Clum A."/>
            <person name="Sun H.I."/>
            <person name="Brettin T."/>
            <person name="Detter J.C."/>
            <person name="Han C."/>
            <person name="Larimer F."/>
            <person name="Land M."/>
            <person name="Hauser L."/>
            <person name="Markowitz V."/>
            <person name="Cheng J.F."/>
            <person name="Hugenholtz P."/>
            <person name="Woyke T."/>
            <person name="Wu D."/>
            <person name="Steenblock K."/>
            <person name="Schneider S."/>
            <person name="Pukall R."/>
            <person name="Goeker M."/>
            <person name="Klenk H.P."/>
            <person name="Eisen J.A."/>
        </authorList>
    </citation>
    <scope>NUCLEOTIDE SEQUENCE [LARGE SCALE GENOMIC DNA]</scope>
    <source>
        <strain evidence="2">ATCC 49802 / DSM 20745 / S 6022</strain>
    </source>
</reference>
<dbReference type="HOGENOM" id="CLU_044824_1_0_0"/>
<dbReference type="InParanoid" id="D1CAJ1"/>
<name>D1CAJ1_SPHTD</name>
<dbReference type="KEGG" id="sti:Sthe_3435"/>
<dbReference type="Proteomes" id="UP000002027">
    <property type="component" value="Chromosome 2"/>
</dbReference>
<reference evidence="1 2" key="2">
    <citation type="journal article" date="2010" name="Stand. Genomic Sci.">
        <title>Complete genome sequence of Desulfohalobium retbaense type strain (HR(100)).</title>
        <authorList>
            <person name="Spring S."/>
            <person name="Nolan M."/>
            <person name="Lapidus A."/>
            <person name="Glavina Del Rio T."/>
            <person name="Copeland A."/>
            <person name="Tice H."/>
            <person name="Cheng J.F."/>
            <person name="Lucas S."/>
            <person name="Land M."/>
            <person name="Chen F."/>
            <person name="Bruce D."/>
            <person name="Goodwin L."/>
            <person name="Pitluck S."/>
            <person name="Ivanova N."/>
            <person name="Mavromatis K."/>
            <person name="Mikhailova N."/>
            <person name="Pati A."/>
            <person name="Chen A."/>
            <person name="Palaniappan K."/>
            <person name="Hauser L."/>
            <person name="Chang Y.J."/>
            <person name="Jeffries C.D."/>
            <person name="Munk C."/>
            <person name="Kiss H."/>
            <person name="Chain P."/>
            <person name="Han C."/>
            <person name="Brettin T."/>
            <person name="Detter J.C."/>
            <person name="Schuler E."/>
            <person name="Goker M."/>
            <person name="Rohde M."/>
            <person name="Bristow J."/>
            <person name="Eisen J.A."/>
            <person name="Markowitz V."/>
            <person name="Hugenholtz P."/>
            <person name="Kyrpides N.C."/>
            <person name="Klenk H.P."/>
        </authorList>
    </citation>
    <scope>NUCLEOTIDE SEQUENCE [LARGE SCALE GENOMIC DNA]</scope>
    <source>
        <strain evidence="2">ATCC 49802 / DSM 20745 / S 6022</strain>
    </source>
</reference>
<dbReference type="InterPro" id="IPR010148">
    <property type="entry name" value="CRISPR-assoc_prot_CT1975"/>
</dbReference>
<dbReference type="NCBIfam" id="TIGR01869">
    <property type="entry name" value="casC_Cse4"/>
    <property type="match status" value="1"/>
</dbReference>
<proteinExistence type="predicted"/>
<dbReference type="STRING" id="479434.Sthe_3435"/>
<evidence type="ECO:0000313" key="2">
    <source>
        <dbReference type="Proteomes" id="UP000002027"/>
    </source>
</evidence>
<dbReference type="eggNOG" id="COG1857">
    <property type="taxonomic scope" value="Bacteria"/>
</dbReference>
<dbReference type="EMBL" id="CP001824">
    <property type="protein sequence ID" value="ACZ40834.1"/>
    <property type="molecule type" value="Genomic_DNA"/>
</dbReference>